<feature type="domain" description="FMN hydroxy acid dehydrogenase" evidence="11">
    <location>
        <begin position="15"/>
        <end position="369"/>
    </location>
</feature>
<feature type="binding site" evidence="10">
    <location>
        <position position="240"/>
    </location>
    <ligand>
        <name>FMN</name>
        <dbReference type="ChEBI" id="CHEBI:58210"/>
    </ligand>
</feature>
<comment type="cofactor">
    <cofactor evidence="1">
        <name>FMN</name>
        <dbReference type="ChEBI" id="CHEBI:58210"/>
    </cofactor>
</comment>
<evidence type="ECO:0000256" key="8">
    <source>
        <dbReference type="ARBA" id="ARBA00048754"/>
    </source>
</evidence>
<keyword evidence="13" id="KW-1185">Reference proteome</keyword>
<dbReference type="InterPro" id="IPR008259">
    <property type="entry name" value="FMN_hydac_DH_AS"/>
</dbReference>
<dbReference type="InterPro" id="IPR000262">
    <property type="entry name" value="FMN-dep_DH"/>
</dbReference>
<feature type="binding site" evidence="10">
    <location>
        <position position="262"/>
    </location>
    <ligand>
        <name>FMN</name>
        <dbReference type="ChEBI" id="CHEBI:58210"/>
    </ligand>
</feature>
<evidence type="ECO:0000313" key="12">
    <source>
        <dbReference type="EMBL" id="SMH30030.1"/>
    </source>
</evidence>
<proteinExistence type="inferred from homology"/>
<evidence type="ECO:0000256" key="2">
    <source>
        <dbReference type="ARBA" id="ARBA00011881"/>
    </source>
</evidence>
<feature type="binding site" evidence="10">
    <location>
        <begin position="94"/>
        <end position="96"/>
    </location>
    <ligand>
        <name>FMN</name>
        <dbReference type="ChEBI" id="CHEBI:58210"/>
    </ligand>
</feature>
<dbReference type="AlphaFoldDB" id="A0A1X7N133"/>
<dbReference type="EMBL" id="FXBJ01000002">
    <property type="protein sequence ID" value="SMH30030.1"/>
    <property type="molecule type" value="Genomic_DNA"/>
</dbReference>
<gene>
    <name evidence="12" type="ORF">SAMN04488700_1127</name>
</gene>
<feature type="binding site" evidence="10">
    <location>
        <position position="182"/>
    </location>
    <ligand>
        <name>glyoxylate</name>
        <dbReference type="ChEBI" id="CHEBI:36655"/>
    </ligand>
</feature>
<dbReference type="CDD" id="cd04737">
    <property type="entry name" value="LOX_like_FMN"/>
    <property type="match status" value="1"/>
</dbReference>
<accession>A0A1X7N133</accession>
<feature type="binding site" evidence="10">
    <location>
        <begin position="318"/>
        <end position="319"/>
    </location>
    <ligand>
        <name>FMN</name>
        <dbReference type="ChEBI" id="CHEBI:58210"/>
    </ligand>
</feature>
<dbReference type="Gene3D" id="3.20.20.70">
    <property type="entry name" value="Aldolase class I"/>
    <property type="match status" value="1"/>
</dbReference>
<keyword evidence="5" id="KW-0560">Oxidoreductase</keyword>
<feature type="binding site" evidence="10">
    <location>
        <position position="123"/>
    </location>
    <ligand>
        <name>FMN</name>
        <dbReference type="ChEBI" id="CHEBI:58210"/>
    </ligand>
</feature>
<evidence type="ECO:0000259" key="11">
    <source>
        <dbReference type="PROSITE" id="PS51349"/>
    </source>
</evidence>
<protein>
    <recommendedName>
        <fullName evidence="7">L-lactate oxidase</fullName>
    </recommendedName>
</protein>
<dbReference type="PROSITE" id="PS51349">
    <property type="entry name" value="FMN_HYDROXY_ACID_DH_2"/>
    <property type="match status" value="1"/>
</dbReference>
<keyword evidence="3 10" id="KW-0285">Flavoprotein</keyword>
<evidence type="ECO:0000256" key="1">
    <source>
        <dbReference type="ARBA" id="ARBA00001917"/>
    </source>
</evidence>
<feature type="binding site" evidence="10">
    <location>
        <position position="145"/>
    </location>
    <ligand>
        <name>FMN</name>
        <dbReference type="ChEBI" id="CHEBI:58210"/>
    </ligand>
</feature>
<evidence type="ECO:0000256" key="5">
    <source>
        <dbReference type="ARBA" id="ARBA00023002"/>
    </source>
</evidence>
<evidence type="ECO:0000313" key="13">
    <source>
        <dbReference type="Proteomes" id="UP000193435"/>
    </source>
</evidence>
<evidence type="ECO:0000256" key="4">
    <source>
        <dbReference type="ARBA" id="ARBA00022643"/>
    </source>
</evidence>
<keyword evidence="4 10" id="KW-0288">FMN</keyword>
<dbReference type="Pfam" id="PF01070">
    <property type="entry name" value="FMN_dh"/>
    <property type="match status" value="1"/>
</dbReference>
<dbReference type="RefSeq" id="WP_234987830.1">
    <property type="nucleotide sequence ID" value="NZ_FOAH01000001.1"/>
</dbReference>
<dbReference type="PROSITE" id="PS00557">
    <property type="entry name" value="FMN_HYDROXY_ACID_DH_1"/>
    <property type="match status" value="1"/>
</dbReference>
<evidence type="ECO:0000256" key="6">
    <source>
        <dbReference type="ARBA" id="ARBA00024042"/>
    </source>
</evidence>
<sequence length="370" mass="39463">MKESNNLNYVAPNNEGKIDFINTYDLEEMARNIIPTGGYGYISSGAGDLWTLEQNIAAFNHKLIVPRVLADIEKPDMSTTVFGDDISLPIIMAPVASHGLAHVNGEVATAKGVAASKTIFTISSYANKSFKEISAAGNGAPQWFQFYMSKDNGINRAILDEAKSNGVKSIVLTADATIGGNREMDKRTGFVFPLGMPIVAAYQSGVGQNMDAVYGSSKQALSPRDVEFIADYSGLPVFVKGIQCATDAHAAIESGAGGVWVSNHGGRQVDGGRPAFDSLKEVADAVNKRVPVVFDSGVRRGTHVFKAIAEGADLVAIGRPVIYSLALGGSQGVNQVFDFFKNELAKTMQLAGTQTIEDIKKTTLSPYPWS</sequence>
<dbReference type="PIRSF" id="PIRSF000138">
    <property type="entry name" value="Al-hdrx_acd_dh"/>
    <property type="match status" value="1"/>
</dbReference>
<feature type="active site" description="Proton acceptor" evidence="9">
    <location>
        <position position="264"/>
    </location>
</feature>
<feature type="binding site" evidence="10">
    <location>
        <position position="173"/>
    </location>
    <ligand>
        <name>FMN</name>
        <dbReference type="ChEBI" id="CHEBI:58210"/>
    </ligand>
</feature>
<dbReference type="InterPro" id="IPR037396">
    <property type="entry name" value="FMN_HAD"/>
</dbReference>
<evidence type="ECO:0000256" key="9">
    <source>
        <dbReference type="PIRSR" id="PIRSR000138-1"/>
    </source>
</evidence>
<dbReference type="InterPro" id="IPR013785">
    <property type="entry name" value="Aldolase_TIM"/>
</dbReference>
<dbReference type="SUPFAM" id="SSF51395">
    <property type="entry name" value="FMN-linked oxidoreductases"/>
    <property type="match status" value="1"/>
</dbReference>
<dbReference type="GO" id="GO:0016491">
    <property type="term" value="F:oxidoreductase activity"/>
    <property type="evidence" value="ECO:0007669"/>
    <property type="project" value="UniProtKB-KW"/>
</dbReference>
<dbReference type="STRING" id="1073423.SAMN04488700_1127"/>
<reference evidence="12 13" key="1">
    <citation type="submission" date="2017-04" db="EMBL/GenBank/DDBJ databases">
        <authorList>
            <person name="Afonso C.L."/>
            <person name="Miller P.J."/>
            <person name="Scott M.A."/>
            <person name="Spackman E."/>
            <person name="Goraichik I."/>
            <person name="Dimitrov K.M."/>
            <person name="Suarez D.L."/>
            <person name="Swayne D.E."/>
        </authorList>
    </citation>
    <scope>NUCLEOTIDE SEQUENCE [LARGE SCALE GENOMIC DNA]</scope>
    <source>
        <strain evidence="12 13">LMG26642</strain>
    </source>
</reference>
<feature type="binding site" evidence="10">
    <location>
        <begin position="295"/>
        <end position="299"/>
    </location>
    <ligand>
        <name>FMN</name>
        <dbReference type="ChEBI" id="CHEBI:58210"/>
    </ligand>
</feature>
<dbReference type="PANTHER" id="PTHR10578:SF107">
    <property type="entry name" value="2-HYDROXYACID OXIDASE 1"/>
    <property type="match status" value="1"/>
</dbReference>
<comment type="similarity">
    <text evidence="6">Belongs to the FMN-dependent alpha-hydroxy acid dehydrogenase family.</text>
</comment>
<feature type="binding site" evidence="10">
    <location>
        <position position="41"/>
    </location>
    <ligand>
        <name>glyoxylate</name>
        <dbReference type="ChEBI" id="CHEBI:36655"/>
    </ligand>
</feature>
<comment type="subunit">
    <text evidence="2">Homotetramer.</text>
</comment>
<evidence type="ECO:0000256" key="3">
    <source>
        <dbReference type="ARBA" id="ARBA00022630"/>
    </source>
</evidence>
<dbReference type="Proteomes" id="UP000193435">
    <property type="component" value="Unassembled WGS sequence"/>
</dbReference>
<feature type="binding site" evidence="10">
    <location>
        <position position="147"/>
    </location>
    <ligand>
        <name>glyoxylate</name>
        <dbReference type="ChEBI" id="CHEBI:36655"/>
    </ligand>
</feature>
<feature type="binding site" evidence="10">
    <location>
        <position position="264"/>
    </location>
    <ligand>
        <name>glyoxylate</name>
        <dbReference type="ChEBI" id="CHEBI:36655"/>
    </ligand>
</feature>
<name>A0A1X7N133_9LACT</name>
<comment type="catalytic activity">
    <reaction evidence="8">
        <text>(S)-lactate + O2 = pyruvate + H2O2</text>
        <dbReference type="Rhea" id="RHEA:55868"/>
        <dbReference type="ChEBI" id="CHEBI:15361"/>
        <dbReference type="ChEBI" id="CHEBI:15379"/>
        <dbReference type="ChEBI" id="CHEBI:16240"/>
        <dbReference type="ChEBI" id="CHEBI:16651"/>
    </reaction>
    <physiologicalReaction direction="left-to-right" evidence="8">
        <dbReference type="Rhea" id="RHEA:55869"/>
    </physiologicalReaction>
</comment>
<dbReference type="InterPro" id="IPR012133">
    <property type="entry name" value="Alpha-hydoxy_acid_DH_FMN"/>
</dbReference>
<dbReference type="GO" id="GO:0010181">
    <property type="term" value="F:FMN binding"/>
    <property type="evidence" value="ECO:0007669"/>
    <property type="project" value="InterPro"/>
</dbReference>
<dbReference type="PANTHER" id="PTHR10578">
    <property type="entry name" value="S -2-HYDROXY-ACID OXIDASE-RELATED"/>
    <property type="match status" value="1"/>
</dbReference>
<evidence type="ECO:0000256" key="7">
    <source>
        <dbReference type="ARBA" id="ARBA00029513"/>
    </source>
</evidence>
<feature type="binding site" evidence="10">
    <location>
        <position position="267"/>
    </location>
    <ligand>
        <name>glyoxylate</name>
        <dbReference type="ChEBI" id="CHEBI:36655"/>
    </ligand>
</feature>
<organism evidence="12 13">
    <name type="scientific">Carnobacterium iners</name>
    <dbReference type="NCBI Taxonomy" id="1073423"/>
    <lineage>
        <taxon>Bacteria</taxon>
        <taxon>Bacillati</taxon>
        <taxon>Bacillota</taxon>
        <taxon>Bacilli</taxon>
        <taxon>Lactobacillales</taxon>
        <taxon>Carnobacteriaceae</taxon>
        <taxon>Carnobacterium</taxon>
    </lineage>
</organism>
<evidence type="ECO:0000256" key="10">
    <source>
        <dbReference type="PIRSR" id="PIRSR000138-2"/>
    </source>
</evidence>